<dbReference type="Proteomes" id="UP000001996">
    <property type="component" value="Unassembled WGS sequence"/>
</dbReference>
<reference evidence="8 9" key="1">
    <citation type="journal article" date="2009" name="Nature">
        <title>Evolution of pathogenicity and sexual reproduction in eight Candida genomes.</title>
        <authorList>
            <person name="Butler G."/>
            <person name="Rasmussen M.D."/>
            <person name="Lin M.F."/>
            <person name="Santos M.A."/>
            <person name="Sakthikumar S."/>
            <person name="Munro C.A."/>
            <person name="Rheinbay E."/>
            <person name="Grabherr M."/>
            <person name="Forche A."/>
            <person name="Reedy J.L."/>
            <person name="Agrafioti I."/>
            <person name="Arnaud M.B."/>
            <person name="Bates S."/>
            <person name="Brown A.J."/>
            <person name="Brunke S."/>
            <person name="Costanzo M.C."/>
            <person name="Fitzpatrick D.A."/>
            <person name="de Groot P.W."/>
            <person name="Harris D."/>
            <person name="Hoyer L.L."/>
            <person name="Hube B."/>
            <person name="Klis F.M."/>
            <person name="Kodira C."/>
            <person name="Lennard N."/>
            <person name="Logue M.E."/>
            <person name="Martin R."/>
            <person name="Neiman A.M."/>
            <person name="Nikolaou E."/>
            <person name="Quail M.A."/>
            <person name="Quinn J."/>
            <person name="Santos M.C."/>
            <person name="Schmitzberger F.F."/>
            <person name="Sherlock G."/>
            <person name="Shah P."/>
            <person name="Silverstein K.A."/>
            <person name="Skrzypek M.S."/>
            <person name="Soll D."/>
            <person name="Staggs R."/>
            <person name="Stansfield I."/>
            <person name="Stumpf M.P."/>
            <person name="Sudbery P.E."/>
            <person name="Srikantha T."/>
            <person name="Zeng Q."/>
            <person name="Berman J."/>
            <person name="Berriman M."/>
            <person name="Heitman J."/>
            <person name="Gow N.A."/>
            <person name="Lorenz M.C."/>
            <person name="Birren B.W."/>
            <person name="Kellis M."/>
            <person name="Cuomo C.A."/>
        </authorList>
    </citation>
    <scope>NUCLEOTIDE SEQUENCE [LARGE SCALE GENOMIC DNA]</scope>
    <source>
        <strain evidence="9">ATCC 11503 / BCRC 21390 / CBS 2605 / JCM 1781 / NBRC 1676 / NRRL YB-4239</strain>
    </source>
</reference>
<feature type="region of interest" description="Disordered" evidence="6">
    <location>
        <begin position="1"/>
        <end position="22"/>
    </location>
</feature>
<dbReference type="SUPFAM" id="SSF47113">
    <property type="entry name" value="Histone-fold"/>
    <property type="match status" value="1"/>
</dbReference>
<protein>
    <recommendedName>
        <fullName evidence="7">TAFII28-like protein domain-containing protein</fullName>
    </recommendedName>
</protein>
<feature type="region of interest" description="Disordered" evidence="6">
    <location>
        <begin position="194"/>
        <end position="287"/>
    </location>
</feature>
<dbReference type="EMBL" id="CH981527">
    <property type="protein sequence ID" value="EDK44900.1"/>
    <property type="molecule type" value="Genomic_DNA"/>
</dbReference>
<evidence type="ECO:0000259" key="7">
    <source>
        <dbReference type="Pfam" id="PF04719"/>
    </source>
</evidence>
<dbReference type="OrthoDB" id="28335at2759"/>
<feature type="compositionally biased region" description="Basic and acidic residues" evidence="6">
    <location>
        <begin position="262"/>
        <end position="271"/>
    </location>
</feature>
<keyword evidence="9" id="KW-1185">Reference proteome</keyword>
<feature type="domain" description="TAFII28-like protein" evidence="7">
    <location>
        <begin position="102"/>
        <end position="184"/>
    </location>
</feature>
<dbReference type="GeneID" id="5232839"/>
<comment type="subcellular location">
    <subcellularLocation>
        <location evidence="1">Nucleus</location>
    </subcellularLocation>
</comment>
<dbReference type="Pfam" id="PF04719">
    <property type="entry name" value="TAFII28"/>
    <property type="match status" value="1"/>
</dbReference>
<dbReference type="HOGENOM" id="CLU_842167_0_0_1"/>
<dbReference type="GO" id="GO:0051123">
    <property type="term" value="P:RNA polymerase II preinitiation complex assembly"/>
    <property type="evidence" value="ECO:0007669"/>
    <property type="project" value="InterPro"/>
</dbReference>
<accession>A5E0E2</accession>
<evidence type="ECO:0000256" key="3">
    <source>
        <dbReference type="ARBA" id="ARBA00023015"/>
    </source>
</evidence>
<dbReference type="PANTHER" id="PTHR13218">
    <property type="entry name" value="TRANSCRIPTION INITIATION FACTOR TFIID SUBUNIT 11-RELATED"/>
    <property type="match status" value="1"/>
</dbReference>
<feature type="compositionally biased region" description="Basic and acidic residues" evidence="6">
    <location>
        <begin position="215"/>
        <end position="236"/>
    </location>
</feature>
<evidence type="ECO:0000256" key="5">
    <source>
        <dbReference type="ARBA" id="ARBA00023242"/>
    </source>
</evidence>
<gene>
    <name evidence="8" type="ORF">LELG_03079</name>
</gene>
<evidence type="ECO:0000313" key="9">
    <source>
        <dbReference type="Proteomes" id="UP000001996"/>
    </source>
</evidence>
<dbReference type="InParanoid" id="A5E0E2"/>
<dbReference type="eggNOG" id="KOG3219">
    <property type="taxonomic scope" value="Eukaryota"/>
</dbReference>
<evidence type="ECO:0000256" key="1">
    <source>
        <dbReference type="ARBA" id="ARBA00004123"/>
    </source>
</evidence>
<evidence type="ECO:0000313" key="8">
    <source>
        <dbReference type="EMBL" id="EDK44900.1"/>
    </source>
</evidence>
<feature type="compositionally biased region" description="Basic and acidic residues" evidence="6">
    <location>
        <begin position="196"/>
        <end position="205"/>
    </location>
</feature>
<organism evidence="8 9">
    <name type="scientific">Lodderomyces elongisporus (strain ATCC 11503 / CBS 2605 / JCM 1781 / NBRC 1676 / NRRL YB-4239)</name>
    <name type="common">Yeast</name>
    <name type="synonym">Saccharomyces elongisporus</name>
    <dbReference type="NCBI Taxonomy" id="379508"/>
    <lineage>
        <taxon>Eukaryota</taxon>
        <taxon>Fungi</taxon>
        <taxon>Dikarya</taxon>
        <taxon>Ascomycota</taxon>
        <taxon>Saccharomycotina</taxon>
        <taxon>Pichiomycetes</taxon>
        <taxon>Debaryomycetaceae</taxon>
        <taxon>Candida/Lodderomyces clade</taxon>
        <taxon>Lodderomyces</taxon>
    </lineage>
</organism>
<evidence type="ECO:0000256" key="2">
    <source>
        <dbReference type="ARBA" id="ARBA00009788"/>
    </source>
</evidence>
<dbReference type="InterPro" id="IPR009072">
    <property type="entry name" value="Histone-fold"/>
</dbReference>
<dbReference type="AlphaFoldDB" id="A5E0E2"/>
<evidence type="ECO:0000256" key="4">
    <source>
        <dbReference type="ARBA" id="ARBA00023163"/>
    </source>
</evidence>
<dbReference type="STRING" id="379508.A5E0E2"/>
<dbReference type="Gene3D" id="1.10.20.10">
    <property type="entry name" value="Histone, subunit A"/>
    <property type="match status" value="1"/>
</dbReference>
<dbReference type="PANTHER" id="PTHR13218:SF8">
    <property type="entry name" value="TRANSCRIPTION INITIATION FACTOR TFIID SUBUNIT 11"/>
    <property type="match status" value="1"/>
</dbReference>
<proteinExistence type="inferred from homology"/>
<dbReference type="GO" id="GO:0046982">
    <property type="term" value="F:protein heterodimerization activity"/>
    <property type="evidence" value="ECO:0007669"/>
    <property type="project" value="InterPro"/>
</dbReference>
<keyword evidence="5" id="KW-0539">Nucleus</keyword>
<dbReference type="GO" id="GO:0016251">
    <property type="term" value="F:RNA polymerase II general transcription initiation factor activity"/>
    <property type="evidence" value="ECO:0007669"/>
    <property type="project" value="TreeGrafter"/>
</dbReference>
<keyword evidence="4" id="KW-0804">Transcription</keyword>
<sequence length="330" mass="37491">MSVLSVADISNSDSDSDSDTDISLDEEDEELIGRVFFSHLDQVGHLKVKDSDMDEVADEAESIPITAEDLQDIDDPELAEQYWRTKRSRTIEELSEEEQKRLLITNLTNDQMERFEFYRRLTINKGGIKRICNGVVGHSIPQVLATVLAGVSKLFVSEIISGAFEVQEREHKAKLLDDIQEKKRRKKNYIAQSLETHGERLDNDNNKTNYNDGKQNIHKDSKDDKDNSENNDKKDNIINANSNDKNNGKDDNIVNANSNEQNNDKNDKEINDNDDNNNNNISDNKSDKNDLELLYAGDTPSPLNARHIMESWRRLKALASGVLDDNNDVL</sequence>
<keyword evidence="3" id="KW-0805">Transcription regulation</keyword>
<dbReference type="InterPro" id="IPR045127">
    <property type="entry name" value="TAF11-like"/>
</dbReference>
<dbReference type="KEGG" id="lel:PVL30_002571"/>
<comment type="similarity">
    <text evidence="2">Belongs to the TAF11 family.</text>
</comment>
<dbReference type="InterPro" id="IPR006809">
    <property type="entry name" value="TAFII28_dom"/>
</dbReference>
<dbReference type="GO" id="GO:0005669">
    <property type="term" value="C:transcription factor TFIID complex"/>
    <property type="evidence" value="ECO:0007669"/>
    <property type="project" value="InterPro"/>
</dbReference>
<name>A5E0E2_LODEL</name>
<evidence type="ECO:0000256" key="6">
    <source>
        <dbReference type="SAM" id="MobiDB-lite"/>
    </source>
</evidence>
<dbReference type="VEuPathDB" id="FungiDB:LELG_03079"/>
<dbReference type="CDD" id="cd08048">
    <property type="entry name" value="HFD_TAF11"/>
    <property type="match status" value="1"/>
</dbReference>